<protein>
    <submittedName>
        <fullName evidence="1">Uncharacterized protein</fullName>
    </submittedName>
</protein>
<dbReference type="Proteomes" id="UP000260758">
    <property type="component" value="Unassembled WGS sequence"/>
</dbReference>
<evidence type="ECO:0000313" key="2">
    <source>
        <dbReference type="EMBL" id="RGZ71440.1"/>
    </source>
</evidence>
<dbReference type="RefSeq" id="WP_117719632.1">
    <property type="nucleotide sequence ID" value="NZ_QSTP01000053.1"/>
</dbReference>
<evidence type="ECO:0000313" key="3">
    <source>
        <dbReference type="Proteomes" id="UP000260758"/>
    </source>
</evidence>
<accession>A0A3E4XZC7</accession>
<dbReference type="InterPro" id="IPR032002">
    <property type="entry name" value="IFS"/>
</dbReference>
<dbReference type="Proteomes" id="UP000283431">
    <property type="component" value="Unassembled WGS sequence"/>
</dbReference>
<sequence length="170" mass="20528">MKYVYRETELSKKYQNIYLTARKSGNEKLCYIGTDKNYRIYTKDSYYDNISDMDALLELCIYPIYINGHHEIEQEVKKIITNMTNSNDILQIYQVFNLIMSQEIETRMYAEIPFVIDFSDYIPCLLKKKNELKDEMKNYNKNGFDKYRESIWDSIEKICRKSTLIQQYNM</sequence>
<reference evidence="3 4" key="1">
    <citation type="submission" date="2018-08" db="EMBL/GenBank/DDBJ databases">
        <title>A genome reference for cultivated species of the human gut microbiota.</title>
        <authorList>
            <person name="Zou Y."/>
            <person name="Xue W."/>
            <person name="Luo G."/>
        </authorList>
    </citation>
    <scope>NUCLEOTIDE SEQUENCE [LARGE SCALE GENOMIC DNA]</scope>
    <source>
        <strain evidence="2 4">AM48-7</strain>
        <strain evidence="1 3">OM07-13</strain>
    </source>
</reference>
<dbReference type="Gene3D" id="1.25.40.520">
    <property type="match status" value="1"/>
</dbReference>
<dbReference type="EMBL" id="QSEN01000077">
    <property type="protein sequence ID" value="RGZ71440.1"/>
    <property type="molecule type" value="Genomic_DNA"/>
</dbReference>
<dbReference type="InterPro" id="IPR038509">
    <property type="entry name" value="IFS_sf"/>
</dbReference>
<comment type="caution">
    <text evidence="1">The sequence shown here is derived from an EMBL/GenBank/DDBJ whole genome shotgun (WGS) entry which is preliminary data.</text>
</comment>
<evidence type="ECO:0000313" key="4">
    <source>
        <dbReference type="Proteomes" id="UP000283431"/>
    </source>
</evidence>
<gene>
    <name evidence="2" type="ORF">DW975_16430</name>
    <name evidence="1" type="ORF">DXB99_19430</name>
</gene>
<proteinExistence type="predicted"/>
<evidence type="ECO:0000313" key="1">
    <source>
        <dbReference type="EMBL" id="RGM64847.1"/>
    </source>
</evidence>
<dbReference type="Pfam" id="PF16718">
    <property type="entry name" value="IFS"/>
    <property type="match status" value="1"/>
</dbReference>
<organism evidence="1 3">
    <name type="scientific">Agathobacter rectalis</name>
    <dbReference type="NCBI Taxonomy" id="39491"/>
    <lineage>
        <taxon>Bacteria</taxon>
        <taxon>Bacillati</taxon>
        <taxon>Bacillota</taxon>
        <taxon>Clostridia</taxon>
        <taxon>Lachnospirales</taxon>
        <taxon>Lachnospiraceae</taxon>
        <taxon>Agathobacter</taxon>
    </lineage>
</organism>
<name>A0A3E4XZC7_9FIRM</name>
<dbReference type="EMBL" id="QSTP01000053">
    <property type="protein sequence ID" value="RGM64847.1"/>
    <property type="molecule type" value="Genomic_DNA"/>
</dbReference>
<dbReference type="AlphaFoldDB" id="A0A3E4XZC7"/>